<dbReference type="EMBL" id="JAHRHJ020000011">
    <property type="protein sequence ID" value="KAH9295374.1"/>
    <property type="molecule type" value="Genomic_DNA"/>
</dbReference>
<dbReference type="GO" id="GO:0005509">
    <property type="term" value="F:calcium ion binding"/>
    <property type="evidence" value="ECO:0007669"/>
    <property type="project" value="InterPro"/>
</dbReference>
<dbReference type="Pfam" id="PF13499">
    <property type="entry name" value="EF-hand_7"/>
    <property type="match status" value="2"/>
</dbReference>
<dbReference type="FunFam" id="1.10.510.10:FF:001864">
    <property type="entry name" value="Calcium-dependent protein kinase SK5"/>
    <property type="match status" value="1"/>
</dbReference>
<keyword evidence="3" id="KW-0808">Transferase</keyword>
<reference evidence="13 14" key="1">
    <citation type="journal article" date="2021" name="Nat. Plants">
        <title>The Taxus genome provides insights into paclitaxel biosynthesis.</title>
        <authorList>
            <person name="Xiong X."/>
            <person name="Gou J."/>
            <person name="Liao Q."/>
            <person name="Li Y."/>
            <person name="Zhou Q."/>
            <person name="Bi G."/>
            <person name="Li C."/>
            <person name="Du R."/>
            <person name="Wang X."/>
            <person name="Sun T."/>
            <person name="Guo L."/>
            <person name="Liang H."/>
            <person name="Lu P."/>
            <person name="Wu Y."/>
            <person name="Zhang Z."/>
            <person name="Ro D.K."/>
            <person name="Shang Y."/>
            <person name="Huang S."/>
            <person name="Yan J."/>
        </authorList>
    </citation>
    <scope>NUCLEOTIDE SEQUENCE [LARGE SCALE GENOMIC DNA]</scope>
    <source>
        <strain evidence="13">Ta-2019</strain>
    </source>
</reference>
<evidence type="ECO:0000259" key="12">
    <source>
        <dbReference type="PROSITE" id="PS50222"/>
    </source>
</evidence>
<gene>
    <name evidence="13" type="ORF">KI387_038962</name>
</gene>
<dbReference type="EC" id="2.7.11.1" evidence="1"/>
<dbReference type="SUPFAM" id="SSF47473">
    <property type="entry name" value="EF-hand"/>
    <property type="match status" value="1"/>
</dbReference>
<evidence type="ECO:0000256" key="3">
    <source>
        <dbReference type="ARBA" id="ARBA00022679"/>
    </source>
</evidence>
<dbReference type="InterPro" id="IPR002048">
    <property type="entry name" value="EF_hand_dom"/>
</dbReference>
<dbReference type="GO" id="GO:0005524">
    <property type="term" value="F:ATP binding"/>
    <property type="evidence" value="ECO:0007669"/>
    <property type="project" value="UniProtKB-KW"/>
</dbReference>
<evidence type="ECO:0000259" key="11">
    <source>
        <dbReference type="PROSITE" id="PS50011"/>
    </source>
</evidence>
<evidence type="ECO:0000256" key="4">
    <source>
        <dbReference type="ARBA" id="ARBA00022723"/>
    </source>
</evidence>
<dbReference type="PROSITE" id="PS50011">
    <property type="entry name" value="PROTEIN_KINASE_DOM"/>
    <property type="match status" value="1"/>
</dbReference>
<dbReference type="SUPFAM" id="SSF56112">
    <property type="entry name" value="Protein kinase-like (PK-like)"/>
    <property type="match status" value="1"/>
</dbReference>
<evidence type="ECO:0000256" key="7">
    <source>
        <dbReference type="ARBA" id="ARBA00022837"/>
    </source>
</evidence>
<protein>
    <recommendedName>
        <fullName evidence="1">non-specific serine/threonine protein kinase</fullName>
        <ecNumber evidence="1">2.7.11.1</ecNumber>
    </recommendedName>
</protein>
<keyword evidence="8" id="KW-0067">ATP-binding</keyword>
<sequence length="307" mass="34509">MSVSDKFSCTSFHELIFGRLVLLAGAEIGCKFQPIWPGQVFRDIVGSAYYVAPEVLRRNYGPEVDIWSAGVILYILLSGVPPFWAESEQGIFDAILRGHIDFASDPWPSISSSAKDLVRKMLNSDPKERLTARQVLNHPWIKEDGEAPDTPLDSAVLTRMKQFRAANKLKKVALKVIAERLSEEEIKGLKEMFKSMDTDGSGTVTFEELRIGLARQGSKLSEHEVRQLMEAADVDGNGTIDYLEFITATMHMNRVEREDHLYGAFQYFDKDNSGYITMDELEQALKKYGMGDEGTIKDIIAEVDTDN</sequence>
<evidence type="ECO:0000256" key="8">
    <source>
        <dbReference type="ARBA" id="ARBA00022840"/>
    </source>
</evidence>
<dbReference type="GO" id="GO:0004674">
    <property type="term" value="F:protein serine/threonine kinase activity"/>
    <property type="evidence" value="ECO:0007669"/>
    <property type="project" value="UniProtKB-KW"/>
</dbReference>
<evidence type="ECO:0000313" key="14">
    <source>
        <dbReference type="Proteomes" id="UP000824469"/>
    </source>
</evidence>
<evidence type="ECO:0000256" key="1">
    <source>
        <dbReference type="ARBA" id="ARBA00012513"/>
    </source>
</evidence>
<keyword evidence="2" id="KW-0723">Serine/threonine-protein kinase</keyword>
<evidence type="ECO:0000256" key="6">
    <source>
        <dbReference type="ARBA" id="ARBA00022777"/>
    </source>
</evidence>
<keyword evidence="7" id="KW-0106">Calcium</keyword>
<comment type="catalytic activity">
    <reaction evidence="10">
        <text>L-seryl-[protein] + ATP = O-phospho-L-seryl-[protein] + ADP + H(+)</text>
        <dbReference type="Rhea" id="RHEA:17989"/>
        <dbReference type="Rhea" id="RHEA-COMP:9863"/>
        <dbReference type="Rhea" id="RHEA-COMP:11604"/>
        <dbReference type="ChEBI" id="CHEBI:15378"/>
        <dbReference type="ChEBI" id="CHEBI:29999"/>
        <dbReference type="ChEBI" id="CHEBI:30616"/>
        <dbReference type="ChEBI" id="CHEBI:83421"/>
        <dbReference type="ChEBI" id="CHEBI:456216"/>
        <dbReference type="EC" id="2.7.11.1"/>
    </reaction>
</comment>
<proteinExistence type="predicted"/>
<evidence type="ECO:0000313" key="13">
    <source>
        <dbReference type="EMBL" id="KAH9295374.1"/>
    </source>
</evidence>
<dbReference type="InterPro" id="IPR000719">
    <property type="entry name" value="Prot_kinase_dom"/>
</dbReference>
<dbReference type="InterPro" id="IPR011992">
    <property type="entry name" value="EF-hand-dom_pair"/>
</dbReference>
<dbReference type="FunFam" id="1.10.238.10:FF:000015">
    <property type="entry name" value="Calcium-dependent protein kinase 1"/>
    <property type="match status" value="1"/>
</dbReference>
<evidence type="ECO:0000256" key="5">
    <source>
        <dbReference type="ARBA" id="ARBA00022741"/>
    </source>
</evidence>
<keyword evidence="5" id="KW-0547">Nucleotide-binding</keyword>
<dbReference type="SMART" id="SM00220">
    <property type="entry name" value="S_TKc"/>
    <property type="match status" value="1"/>
</dbReference>
<dbReference type="PANTHER" id="PTHR24349">
    <property type="entry name" value="SERINE/THREONINE-PROTEIN KINASE"/>
    <property type="match status" value="1"/>
</dbReference>
<keyword evidence="14" id="KW-1185">Reference proteome</keyword>
<dbReference type="OMA" id="AIMVEIS"/>
<keyword evidence="6" id="KW-0418">Kinase</keyword>
<dbReference type="InterPro" id="IPR050205">
    <property type="entry name" value="CDPK_Ser/Thr_kinases"/>
</dbReference>
<comment type="caution">
    <text evidence="13">The sequence shown here is derived from an EMBL/GenBank/DDBJ whole genome shotgun (WGS) entry which is preliminary data.</text>
</comment>
<name>A0AA38F7H9_TAXCH</name>
<feature type="non-terminal residue" evidence="13">
    <location>
        <position position="307"/>
    </location>
</feature>
<accession>A0AA38F7H9</accession>
<feature type="domain" description="Protein kinase" evidence="11">
    <location>
        <begin position="1"/>
        <end position="141"/>
    </location>
</feature>
<evidence type="ECO:0000256" key="9">
    <source>
        <dbReference type="ARBA" id="ARBA00047899"/>
    </source>
</evidence>
<dbReference type="Pfam" id="PF00069">
    <property type="entry name" value="Pkinase"/>
    <property type="match status" value="1"/>
</dbReference>
<comment type="catalytic activity">
    <reaction evidence="9">
        <text>L-threonyl-[protein] + ATP = O-phospho-L-threonyl-[protein] + ADP + H(+)</text>
        <dbReference type="Rhea" id="RHEA:46608"/>
        <dbReference type="Rhea" id="RHEA-COMP:11060"/>
        <dbReference type="Rhea" id="RHEA-COMP:11605"/>
        <dbReference type="ChEBI" id="CHEBI:15378"/>
        <dbReference type="ChEBI" id="CHEBI:30013"/>
        <dbReference type="ChEBI" id="CHEBI:30616"/>
        <dbReference type="ChEBI" id="CHEBI:61977"/>
        <dbReference type="ChEBI" id="CHEBI:456216"/>
        <dbReference type="EC" id="2.7.11.1"/>
    </reaction>
</comment>
<dbReference type="PROSITE" id="PS50222">
    <property type="entry name" value="EF_HAND_2"/>
    <property type="match status" value="3"/>
</dbReference>
<feature type="domain" description="EF-hand" evidence="12">
    <location>
        <begin position="220"/>
        <end position="255"/>
    </location>
</feature>
<dbReference type="Proteomes" id="UP000824469">
    <property type="component" value="Unassembled WGS sequence"/>
</dbReference>
<organism evidence="13 14">
    <name type="scientific">Taxus chinensis</name>
    <name type="common">Chinese yew</name>
    <name type="synonym">Taxus wallichiana var. chinensis</name>
    <dbReference type="NCBI Taxonomy" id="29808"/>
    <lineage>
        <taxon>Eukaryota</taxon>
        <taxon>Viridiplantae</taxon>
        <taxon>Streptophyta</taxon>
        <taxon>Embryophyta</taxon>
        <taxon>Tracheophyta</taxon>
        <taxon>Spermatophyta</taxon>
        <taxon>Pinopsida</taxon>
        <taxon>Pinidae</taxon>
        <taxon>Conifers II</taxon>
        <taxon>Cupressales</taxon>
        <taxon>Taxaceae</taxon>
        <taxon>Taxus</taxon>
    </lineage>
</organism>
<dbReference type="SMART" id="SM00054">
    <property type="entry name" value="EFh"/>
    <property type="match status" value="3"/>
</dbReference>
<evidence type="ECO:0000256" key="10">
    <source>
        <dbReference type="ARBA" id="ARBA00048679"/>
    </source>
</evidence>
<dbReference type="Gene3D" id="1.10.510.10">
    <property type="entry name" value="Transferase(Phosphotransferase) domain 1"/>
    <property type="match status" value="1"/>
</dbReference>
<feature type="domain" description="EF-hand" evidence="12">
    <location>
        <begin position="184"/>
        <end position="219"/>
    </location>
</feature>
<dbReference type="InterPro" id="IPR018247">
    <property type="entry name" value="EF_Hand_1_Ca_BS"/>
</dbReference>
<dbReference type="InterPro" id="IPR011009">
    <property type="entry name" value="Kinase-like_dom_sf"/>
</dbReference>
<evidence type="ECO:0000256" key="2">
    <source>
        <dbReference type="ARBA" id="ARBA00022527"/>
    </source>
</evidence>
<dbReference type="Gene3D" id="1.10.238.10">
    <property type="entry name" value="EF-hand"/>
    <property type="match status" value="1"/>
</dbReference>
<dbReference type="PROSITE" id="PS00018">
    <property type="entry name" value="EF_HAND_1"/>
    <property type="match status" value="3"/>
</dbReference>
<feature type="domain" description="EF-hand" evidence="12">
    <location>
        <begin position="256"/>
        <end position="291"/>
    </location>
</feature>
<keyword evidence="4" id="KW-0479">Metal-binding</keyword>
<dbReference type="AlphaFoldDB" id="A0AA38F7H9"/>